<dbReference type="EMBL" id="PSSX01000001">
    <property type="protein sequence ID" value="PPI86196.1"/>
    <property type="molecule type" value="Genomic_DNA"/>
</dbReference>
<dbReference type="OrthoDB" id="6010489at2"/>
<feature type="region of interest" description="Disordered" evidence="1">
    <location>
        <begin position="1"/>
        <end position="38"/>
    </location>
</feature>
<evidence type="ECO:0000313" key="2">
    <source>
        <dbReference type="EMBL" id="PPI86196.1"/>
    </source>
</evidence>
<dbReference type="Pfam" id="PF05119">
    <property type="entry name" value="Terminase_4"/>
    <property type="match status" value="1"/>
</dbReference>
<reference evidence="2 3" key="1">
    <citation type="submission" date="2018-01" db="EMBL/GenBank/DDBJ databases">
        <title>Complete genome sequences of the type strains of Marinobacter flavimaris and Marinobacter maroccanus.</title>
        <authorList>
            <person name="Palau M."/>
            <person name="Boujida N."/>
            <person name="Manresa A."/>
            <person name="Minana-Galbis D."/>
        </authorList>
    </citation>
    <scope>NUCLEOTIDE SEQUENCE [LARGE SCALE GENOMIC DNA]</scope>
    <source>
        <strain evidence="2 3">N4</strain>
    </source>
</reference>
<proteinExistence type="predicted"/>
<organism evidence="2 3">
    <name type="scientific">Marinobacter maroccanus</name>
    <dbReference type="NCBI Taxonomy" id="2055143"/>
    <lineage>
        <taxon>Bacteria</taxon>
        <taxon>Pseudomonadati</taxon>
        <taxon>Pseudomonadota</taxon>
        <taxon>Gammaproteobacteria</taxon>
        <taxon>Pseudomonadales</taxon>
        <taxon>Marinobacteraceae</taxon>
        <taxon>Marinobacter</taxon>
    </lineage>
</organism>
<keyword evidence="3" id="KW-1185">Reference proteome</keyword>
<gene>
    <name evidence="2" type="ORF">KEHDKFFH_02430</name>
</gene>
<evidence type="ECO:0000313" key="3">
    <source>
        <dbReference type="Proteomes" id="UP000239917"/>
    </source>
</evidence>
<accession>A0A2S5ZFR2</accession>
<feature type="compositionally biased region" description="Basic and acidic residues" evidence="1">
    <location>
        <begin position="18"/>
        <end position="29"/>
    </location>
</feature>
<feature type="region of interest" description="Disordered" evidence="1">
    <location>
        <begin position="131"/>
        <end position="153"/>
    </location>
</feature>
<sequence>MTAGRRPKPAQLKVLEGNFRKDRDNHGSNEQRPIGLPDCPTWLPRSAKKYWNQVGPQLEKAGLISLLDQAAFAAHCDSYGKFEEITKKLKRLEDMIDYTPQNYAVQSVYFQIRNKLWDQVMKSANEFGLTPAGAGKVKAPPQGQLDLGGFEDI</sequence>
<comment type="caution">
    <text evidence="2">The sequence shown here is derived from an EMBL/GenBank/DDBJ whole genome shotgun (WGS) entry which is preliminary data.</text>
</comment>
<dbReference type="InterPro" id="IPR006448">
    <property type="entry name" value="Phage_term_ssu_P27"/>
</dbReference>
<protein>
    <submittedName>
        <fullName evidence="2">Phage terminase small subunit P27 family</fullName>
    </submittedName>
</protein>
<dbReference type="Proteomes" id="UP000239917">
    <property type="component" value="Unassembled WGS sequence"/>
</dbReference>
<name>A0A2S5ZFR2_9GAMM</name>
<dbReference type="AlphaFoldDB" id="A0A2S5ZFR2"/>
<dbReference type="RefSeq" id="WP_104320434.1">
    <property type="nucleotide sequence ID" value="NZ_PSSX01000001.1"/>
</dbReference>
<evidence type="ECO:0000256" key="1">
    <source>
        <dbReference type="SAM" id="MobiDB-lite"/>
    </source>
</evidence>